<name>A0A016XKY0_9BURK</name>
<dbReference type="PROSITE" id="PS51257">
    <property type="entry name" value="PROKAR_LIPOPROTEIN"/>
    <property type="match status" value="1"/>
</dbReference>
<gene>
    <name evidence="3" type="ORF">AZ34_14985</name>
</gene>
<reference evidence="3 4" key="1">
    <citation type="submission" date="2014-02" db="EMBL/GenBank/DDBJ databases">
        <title>Draft Genome of Hylemonella gracilis isolated from the Niagara River.</title>
        <authorList>
            <person name="Pawlowski D.R."/>
            <person name="Koudelka G.B."/>
        </authorList>
    </citation>
    <scope>NUCLEOTIDE SEQUENCE [LARGE SCALE GENOMIC DNA]</scope>
    <source>
        <strain evidence="3 4">Niagara R</strain>
    </source>
</reference>
<feature type="transmembrane region" description="Helical" evidence="1">
    <location>
        <begin position="267"/>
        <end position="288"/>
    </location>
</feature>
<sequence length="310" mass="33737">MTSFLARRNTVGGMLLALAALACFATLDTSAKIVALTLPVLLGLWFRYIFQAVLTTVVMLPQRGRAIFHTRHPGLHVLRGALLAVTSLLTFLSVKYMPVGEFTAIAMIAPLVVTLLAATLLGEYVSRLRWTLVAGGFIGTLIIIRPGGDLFGWHVLLPLIQVGTHSAFQLLTGKMVKTEDAVTMHFYTGWVGALLASLALPFIWVTPQTLPEWGALVLMGLTGTIGHFALIQAYRRAPASTLMPLMYVQIAFAMFAGWLVFGHFADGWGLLGMLMIATCGAASAWLALREKPPQRSKDFQNSALREPMEV</sequence>
<dbReference type="PANTHER" id="PTHR22911:SF103">
    <property type="entry name" value="BLR2811 PROTEIN"/>
    <property type="match status" value="1"/>
</dbReference>
<feature type="domain" description="EamA" evidence="2">
    <location>
        <begin position="13"/>
        <end position="144"/>
    </location>
</feature>
<dbReference type="InterPro" id="IPR000620">
    <property type="entry name" value="EamA_dom"/>
</dbReference>
<dbReference type="Pfam" id="PF00892">
    <property type="entry name" value="EamA"/>
    <property type="match status" value="2"/>
</dbReference>
<keyword evidence="1" id="KW-0472">Membrane</keyword>
<dbReference type="SUPFAM" id="SSF103481">
    <property type="entry name" value="Multidrug resistance efflux transporter EmrE"/>
    <property type="match status" value="2"/>
</dbReference>
<dbReference type="STRING" id="1458275.AZ34_14985"/>
<feature type="transmembrane region" description="Helical" evidence="1">
    <location>
        <begin position="128"/>
        <end position="145"/>
    </location>
</feature>
<accession>A0A016XKY0</accession>
<feature type="domain" description="EamA" evidence="2">
    <location>
        <begin position="163"/>
        <end position="277"/>
    </location>
</feature>
<protein>
    <submittedName>
        <fullName evidence="3">Membrane protein</fullName>
    </submittedName>
</protein>
<dbReference type="EMBL" id="JEMG01000001">
    <property type="protein sequence ID" value="EYC52227.1"/>
    <property type="molecule type" value="Genomic_DNA"/>
</dbReference>
<feature type="transmembrane region" description="Helical" evidence="1">
    <location>
        <begin position="210"/>
        <end position="230"/>
    </location>
</feature>
<comment type="caution">
    <text evidence="3">The sequence shown here is derived from an EMBL/GenBank/DDBJ whole genome shotgun (WGS) entry which is preliminary data.</text>
</comment>
<dbReference type="InterPro" id="IPR037185">
    <property type="entry name" value="EmrE-like"/>
</dbReference>
<keyword evidence="1" id="KW-1133">Transmembrane helix</keyword>
<feature type="transmembrane region" description="Helical" evidence="1">
    <location>
        <begin position="184"/>
        <end position="204"/>
    </location>
</feature>
<dbReference type="GO" id="GO:0016020">
    <property type="term" value="C:membrane"/>
    <property type="evidence" value="ECO:0007669"/>
    <property type="project" value="InterPro"/>
</dbReference>
<evidence type="ECO:0000259" key="2">
    <source>
        <dbReference type="Pfam" id="PF00892"/>
    </source>
</evidence>
<dbReference type="PANTHER" id="PTHR22911">
    <property type="entry name" value="ACYL-MALONYL CONDENSING ENZYME-RELATED"/>
    <property type="match status" value="1"/>
</dbReference>
<feature type="transmembrane region" description="Helical" evidence="1">
    <location>
        <begin position="151"/>
        <end position="172"/>
    </location>
</feature>
<dbReference type="Proteomes" id="UP000023268">
    <property type="component" value="Unassembled WGS sequence"/>
</dbReference>
<proteinExistence type="predicted"/>
<organism evidence="3 4">
    <name type="scientific">Hylemonella gracilis str. Niagara R</name>
    <dbReference type="NCBI Taxonomy" id="1458275"/>
    <lineage>
        <taxon>Bacteria</taxon>
        <taxon>Pseudomonadati</taxon>
        <taxon>Pseudomonadota</taxon>
        <taxon>Betaproteobacteria</taxon>
        <taxon>Burkholderiales</taxon>
        <taxon>Comamonadaceae</taxon>
        <taxon>Hylemonella</taxon>
    </lineage>
</organism>
<dbReference type="RefSeq" id="WP_051509894.1">
    <property type="nucleotide sequence ID" value="NZ_JEMG01000001.1"/>
</dbReference>
<evidence type="ECO:0000313" key="4">
    <source>
        <dbReference type="Proteomes" id="UP000023268"/>
    </source>
</evidence>
<evidence type="ECO:0000313" key="3">
    <source>
        <dbReference type="EMBL" id="EYC52227.1"/>
    </source>
</evidence>
<feature type="transmembrane region" description="Helical" evidence="1">
    <location>
        <begin position="242"/>
        <end position="261"/>
    </location>
</feature>
<feature type="transmembrane region" description="Helical" evidence="1">
    <location>
        <begin position="74"/>
        <end position="96"/>
    </location>
</feature>
<evidence type="ECO:0000256" key="1">
    <source>
        <dbReference type="SAM" id="Phobius"/>
    </source>
</evidence>
<dbReference type="eggNOG" id="COG0697">
    <property type="taxonomic scope" value="Bacteria"/>
</dbReference>
<keyword evidence="1" id="KW-0812">Transmembrane</keyword>
<feature type="transmembrane region" description="Helical" evidence="1">
    <location>
        <begin position="102"/>
        <end position="121"/>
    </location>
</feature>
<dbReference type="AlphaFoldDB" id="A0A016XKY0"/>